<keyword evidence="1" id="KW-0812">Transmembrane</keyword>
<dbReference type="STRING" id="69279.BG36_04210"/>
<keyword evidence="1" id="KW-0472">Membrane</keyword>
<organism evidence="2 3">
    <name type="scientific">Aquamicrobium defluvii</name>
    <dbReference type="NCBI Taxonomy" id="69279"/>
    <lineage>
        <taxon>Bacteria</taxon>
        <taxon>Pseudomonadati</taxon>
        <taxon>Pseudomonadota</taxon>
        <taxon>Alphaproteobacteria</taxon>
        <taxon>Hyphomicrobiales</taxon>
        <taxon>Phyllobacteriaceae</taxon>
        <taxon>Aquamicrobium</taxon>
    </lineage>
</organism>
<evidence type="ECO:0000313" key="2">
    <source>
        <dbReference type="EMBL" id="EXL07937.1"/>
    </source>
</evidence>
<proteinExistence type="predicted"/>
<dbReference type="HOGENOM" id="CLU_2571536_0_0_5"/>
<dbReference type="AlphaFoldDB" id="A0A011TUW6"/>
<evidence type="ECO:0000313" key="3">
    <source>
        <dbReference type="Proteomes" id="UP000019849"/>
    </source>
</evidence>
<feature type="transmembrane region" description="Helical" evidence="1">
    <location>
        <begin position="7"/>
        <end position="27"/>
    </location>
</feature>
<comment type="caution">
    <text evidence="2">The sequence shown here is derived from an EMBL/GenBank/DDBJ whole genome shotgun (WGS) entry which is preliminary data.</text>
</comment>
<dbReference type="Proteomes" id="UP000019849">
    <property type="component" value="Unassembled WGS sequence"/>
</dbReference>
<keyword evidence="1" id="KW-1133">Transmembrane helix</keyword>
<name>A0A011TUW6_9HYPH</name>
<dbReference type="PATRIC" id="fig|69279.3.peg.2240"/>
<protein>
    <submittedName>
        <fullName evidence="2">Uncharacterized protein</fullName>
    </submittedName>
</protein>
<sequence length="92" mass="10471">MSTQRIIRLSIAVVASGASLALSWPYWRDFGYWAESRSMWIAYFIVGFILAVYVFYAFLDSLRTLFEHDALEREKTPATCGCGESDCKEDVA</sequence>
<accession>A0A011TUW6</accession>
<feature type="transmembrane region" description="Helical" evidence="1">
    <location>
        <begin position="39"/>
        <end position="59"/>
    </location>
</feature>
<dbReference type="eggNOG" id="ENOG502ZHSA">
    <property type="taxonomic scope" value="Bacteria"/>
</dbReference>
<gene>
    <name evidence="2" type="ORF">BG36_04210</name>
</gene>
<reference evidence="2 3" key="1">
    <citation type="submission" date="2014-02" db="EMBL/GenBank/DDBJ databases">
        <title>Aquamicrobium defluvii Genome sequencing.</title>
        <authorList>
            <person name="Wang X."/>
        </authorList>
    </citation>
    <scope>NUCLEOTIDE SEQUENCE [LARGE SCALE GENOMIC DNA]</scope>
    <source>
        <strain evidence="2 3">W13Z1</strain>
    </source>
</reference>
<dbReference type="RefSeq" id="WP_051520541.1">
    <property type="nucleotide sequence ID" value="NZ_KK073887.1"/>
</dbReference>
<evidence type="ECO:0000256" key="1">
    <source>
        <dbReference type="SAM" id="Phobius"/>
    </source>
</evidence>
<dbReference type="EMBL" id="JENY01000013">
    <property type="protein sequence ID" value="EXL07937.1"/>
    <property type="molecule type" value="Genomic_DNA"/>
</dbReference>